<proteinExistence type="predicted"/>
<evidence type="ECO:0000313" key="2">
    <source>
        <dbReference type="EMBL" id="GAT54539.1"/>
    </source>
</evidence>
<dbReference type="EMBL" id="DF848688">
    <property type="protein sequence ID" value="GAT54539.1"/>
    <property type="molecule type" value="Genomic_DNA"/>
</dbReference>
<name>A0ABQ0LTV4_MYCCL</name>
<evidence type="ECO:0000313" key="3">
    <source>
        <dbReference type="Proteomes" id="UP000815677"/>
    </source>
</evidence>
<keyword evidence="3" id="KW-1185">Reference proteome</keyword>
<sequence>MQFSAALLALVSAGAVVAQNVSDPFESFASLISDWATENQWNGTAGSHNLPVLLVPSAVTNSSAAANSPVEVHFGTGYFEVLTTYAAGDSVLKNTSVTINVPIWGRAELLAPLDIPLNLSKSIPVAIPGVVNGTIGFTAQEAQVLMNWDLDTPFAGNLNEAGISVFPQQIYTHFTASQLKAARNWTSQELAQLAGPRPPFSFPVIRNATAEDALLEQFLTAFTVDSANGTVAVQTLAANSAYNIDVSFLGIITLTGSIDPSSLSCSLTLYVNIPLAGRVSLAKITGSLITGVTAQISVVLVTGTANLNAKVGPSGKHDLYINAGLSITFIGSWNTPGEFKIMTLPF</sequence>
<feature type="chain" id="PRO_5046380040" evidence="1">
    <location>
        <begin position="19"/>
        <end position="346"/>
    </location>
</feature>
<accession>A0ABQ0LTV4</accession>
<reference evidence="2" key="1">
    <citation type="submission" date="2014-09" db="EMBL/GenBank/DDBJ databases">
        <title>Genome sequence of the luminous mushroom Mycena chlorophos for searching fungal bioluminescence genes.</title>
        <authorList>
            <person name="Tanaka Y."/>
            <person name="Kasuga D."/>
            <person name="Oba Y."/>
            <person name="Hase S."/>
            <person name="Sato K."/>
            <person name="Oba Y."/>
            <person name="Sakakibara Y."/>
        </authorList>
    </citation>
    <scope>NUCLEOTIDE SEQUENCE</scope>
</reference>
<keyword evidence="1" id="KW-0732">Signal</keyword>
<organism evidence="2 3">
    <name type="scientific">Mycena chlorophos</name>
    <name type="common">Agaric fungus</name>
    <name type="synonym">Agaricus chlorophos</name>
    <dbReference type="NCBI Taxonomy" id="658473"/>
    <lineage>
        <taxon>Eukaryota</taxon>
        <taxon>Fungi</taxon>
        <taxon>Dikarya</taxon>
        <taxon>Basidiomycota</taxon>
        <taxon>Agaricomycotina</taxon>
        <taxon>Agaricomycetes</taxon>
        <taxon>Agaricomycetidae</taxon>
        <taxon>Agaricales</taxon>
        <taxon>Marasmiineae</taxon>
        <taxon>Mycenaceae</taxon>
        <taxon>Mycena</taxon>
    </lineage>
</organism>
<protein>
    <submittedName>
        <fullName evidence="2">Uncharacterized protein</fullName>
    </submittedName>
</protein>
<dbReference type="Proteomes" id="UP000815677">
    <property type="component" value="Unassembled WGS sequence"/>
</dbReference>
<gene>
    <name evidence="2" type="ORF">MCHLO_11386</name>
</gene>
<evidence type="ECO:0000256" key="1">
    <source>
        <dbReference type="SAM" id="SignalP"/>
    </source>
</evidence>
<feature type="signal peptide" evidence="1">
    <location>
        <begin position="1"/>
        <end position="18"/>
    </location>
</feature>